<protein>
    <submittedName>
        <fullName evidence="5">Propep_M14 domain-containing protein</fullName>
    </submittedName>
</protein>
<feature type="domain" description="Carboxypeptidase activation peptide" evidence="3">
    <location>
        <begin position="62"/>
        <end position="116"/>
    </location>
</feature>
<keyword evidence="2" id="KW-0862">Zinc</keyword>
<name>A0A1I7WPH2_HETBA</name>
<dbReference type="InterPro" id="IPR003146">
    <property type="entry name" value="M14A_act_pep"/>
</dbReference>
<organism evidence="4 5">
    <name type="scientific">Heterorhabditis bacteriophora</name>
    <name type="common">Entomopathogenic nematode worm</name>
    <dbReference type="NCBI Taxonomy" id="37862"/>
    <lineage>
        <taxon>Eukaryota</taxon>
        <taxon>Metazoa</taxon>
        <taxon>Ecdysozoa</taxon>
        <taxon>Nematoda</taxon>
        <taxon>Chromadorea</taxon>
        <taxon>Rhabditida</taxon>
        <taxon>Rhabditina</taxon>
        <taxon>Rhabditomorpha</taxon>
        <taxon>Strongyloidea</taxon>
        <taxon>Heterorhabditidae</taxon>
        <taxon>Heterorhabditis</taxon>
    </lineage>
</organism>
<dbReference type="AlphaFoldDB" id="A0A1I7WPH2"/>
<evidence type="ECO:0000256" key="2">
    <source>
        <dbReference type="ARBA" id="ARBA00022833"/>
    </source>
</evidence>
<dbReference type="Pfam" id="PF02244">
    <property type="entry name" value="Propep_M14"/>
    <property type="match status" value="1"/>
</dbReference>
<evidence type="ECO:0000259" key="3">
    <source>
        <dbReference type="Pfam" id="PF02244"/>
    </source>
</evidence>
<dbReference type="Gene3D" id="3.30.70.340">
    <property type="entry name" value="Metallocarboxypeptidase-like"/>
    <property type="match status" value="1"/>
</dbReference>
<dbReference type="SUPFAM" id="SSF54897">
    <property type="entry name" value="Protease propeptides/inhibitors"/>
    <property type="match status" value="1"/>
</dbReference>
<accession>A0A1I7WPH2</accession>
<dbReference type="InterPro" id="IPR036990">
    <property type="entry name" value="M14A-like_propep"/>
</dbReference>
<keyword evidence="1" id="KW-0479">Metal-binding</keyword>
<proteinExistence type="predicted"/>
<reference evidence="5" key="1">
    <citation type="submission" date="2016-11" db="UniProtKB">
        <authorList>
            <consortium name="WormBaseParasite"/>
        </authorList>
    </citation>
    <scope>IDENTIFICATION</scope>
</reference>
<sequence length="135" mass="15905">MISSSLVNYIFYLICLSEAKKFTVLRLTPSTKEEVEYLQNIYVENVKVSMTSKLHWCDIKLLFTLNHRLDFWKPPSEPGKEVHVMLDDDMTNKFIPSIDAMNITHSVMIEDLYAIILLVIHEFVRHFLLLALMWQ</sequence>
<keyword evidence="4" id="KW-1185">Reference proteome</keyword>
<evidence type="ECO:0000313" key="5">
    <source>
        <dbReference type="WBParaSite" id="Hba_07042"/>
    </source>
</evidence>
<dbReference type="WBParaSite" id="Hba_07042">
    <property type="protein sequence ID" value="Hba_07042"/>
    <property type="gene ID" value="Hba_07042"/>
</dbReference>
<evidence type="ECO:0000256" key="1">
    <source>
        <dbReference type="ARBA" id="ARBA00022723"/>
    </source>
</evidence>
<evidence type="ECO:0000313" key="4">
    <source>
        <dbReference type="Proteomes" id="UP000095283"/>
    </source>
</evidence>
<dbReference type="Proteomes" id="UP000095283">
    <property type="component" value="Unplaced"/>
</dbReference>
<dbReference type="GO" id="GO:0046872">
    <property type="term" value="F:metal ion binding"/>
    <property type="evidence" value="ECO:0007669"/>
    <property type="project" value="UniProtKB-KW"/>
</dbReference>